<gene>
    <name evidence="1" type="ORF">DSO57_1035430</name>
</gene>
<name>A0ACC2TY80_9FUNG</name>
<organism evidence="1 2">
    <name type="scientific">Entomophthora muscae</name>
    <dbReference type="NCBI Taxonomy" id="34485"/>
    <lineage>
        <taxon>Eukaryota</taxon>
        <taxon>Fungi</taxon>
        <taxon>Fungi incertae sedis</taxon>
        <taxon>Zoopagomycota</taxon>
        <taxon>Entomophthoromycotina</taxon>
        <taxon>Entomophthoromycetes</taxon>
        <taxon>Entomophthorales</taxon>
        <taxon>Entomophthoraceae</taxon>
        <taxon>Entomophthora</taxon>
    </lineage>
</organism>
<evidence type="ECO:0000313" key="2">
    <source>
        <dbReference type="Proteomes" id="UP001165960"/>
    </source>
</evidence>
<accession>A0ACC2TY80</accession>
<comment type="caution">
    <text evidence="1">The sequence shown here is derived from an EMBL/GenBank/DDBJ whole genome shotgun (WGS) entry which is preliminary data.</text>
</comment>
<dbReference type="Proteomes" id="UP001165960">
    <property type="component" value="Unassembled WGS sequence"/>
</dbReference>
<protein>
    <submittedName>
        <fullName evidence="1">Uncharacterized protein</fullName>
    </submittedName>
</protein>
<reference evidence="1" key="1">
    <citation type="submission" date="2022-04" db="EMBL/GenBank/DDBJ databases">
        <title>Genome of the entomopathogenic fungus Entomophthora muscae.</title>
        <authorList>
            <person name="Elya C."/>
            <person name="Lovett B.R."/>
            <person name="Lee E."/>
            <person name="Macias A.M."/>
            <person name="Hajek A.E."/>
            <person name="De Bivort B.L."/>
            <person name="Kasson M.T."/>
            <person name="De Fine Licht H.H."/>
            <person name="Stajich J.E."/>
        </authorList>
    </citation>
    <scope>NUCLEOTIDE SEQUENCE</scope>
    <source>
        <strain evidence="1">Berkeley</strain>
    </source>
</reference>
<proteinExistence type="predicted"/>
<keyword evidence="2" id="KW-1185">Reference proteome</keyword>
<dbReference type="EMBL" id="QTSX02001733">
    <property type="protein sequence ID" value="KAJ9079440.1"/>
    <property type="molecule type" value="Genomic_DNA"/>
</dbReference>
<sequence>MKYPPFDAAIRLIHNVRYVKGWLIERPLCIRASLETWLQHNGFVLYQNTVIPLPAFNAMSAQGFFQEPP</sequence>
<evidence type="ECO:0000313" key="1">
    <source>
        <dbReference type="EMBL" id="KAJ9079440.1"/>
    </source>
</evidence>